<name>A0A512NKK1_9HYPH</name>
<dbReference type="Proteomes" id="UP000321058">
    <property type="component" value="Unassembled WGS sequence"/>
</dbReference>
<dbReference type="OrthoDB" id="8611097at2"/>
<evidence type="ECO:0000313" key="1">
    <source>
        <dbReference type="EMBL" id="GEP59452.1"/>
    </source>
</evidence>
<gene>
    <name evidence="1" type="ORF">RSO01_66180</name>
</gene>
<protein>
    <submittedName>
        <fullName evidence="1">Uncharacterized protein</fullName>
    </submittedName>
</protein>
<accession>A0A512NKK1</accession>
<dbReference type="EMBL" id="BKAJ01000131">
    <property type="protein sequence ID" value="GEP59452.1"/>
    <property type="molecule type" value="Genomic_DNA"/>
</dbReference>
<evidence type="ECO:0000313" key="2">
    <source>
        <dbReference type="Proteomes" id="UP000321058"/>
    </source>
</evidence>
<dbReference type="RefSeq" id="WP_147154831.1">
    <property type="nucleotide sequence ID" value="NZ_BKAJ01000131.1"/>
</dbReference>
<comment type="caution">
    <text evidence="1">The sequence shown here is derived from an EMBL/GenBank/DDBJ whole genome shotgun (WGS) entry which is preliminary data.</text>
</comment>
<reference evidence="1 2" key="1">
    <citation type="submission" date="2019-07" db="EMBL/GenBank/DDBJ databases">
        <title>Whole genome shotgun sequence of Reyranella soli NBRC 108950.</title>
        <authorList>
            <person name="Hosoyama A."/>
            <person name="Uohara A."/>
            <person name="Ohji S."/>
            <person name="Ichikawa N."/>
        </authorList>
    </citation>
    <scope>NUCLEOTIDE SEQUENCE [LARGE SCALE GENOMIC DNA]</scope>
    <source>
        <strain evidence="1 2">NBRC 108950</strain>
    </source>
</reference>
<sequence length="130" mass="14036">MSFPETGKVLHKSGKELPLAAGGEQRSAYAAAVAKSLRQALEAPGISTKTIMGWTSASERAVKGWISGKNGPRGEHLVGLMRSSDIVMQQVLSLAGRELLADAHRLVGLRDPLRRLADLLDEENRKSAHR</sequence>
<proteinExistence type="predicted"/>
<organism evidence="1 2">
    <name type="scientific">Reyranella soli</name>
    <dbReference type="NCBI Taxonomy" id="1230389"/>
    <lineage>
        <taxon>Bacteria</taxon>
        <taxon>Pseudomonadati</taxon>
        <taxon>Pseudomonadota</taxon>
        <taxon>Alphaproteobacteria</taxon>
        <taxon>Hyphomicrobiales</taxon>
        <taxon>Reyranellaceae</taxon>
        <taxon>Reyranella</taxon>
    </lineage>
</organism>
<dbReference type="AlphaFoldDB" id="A0A512NKK1"/>
<keyword evidence="2" id="KW-1185">Reference proteome</keyword>